<feature type="binding site" evidence="11">
    <location>
        <begin position="388"/>
        <end position="392"/>
    </location>
    <ligand>
        <name>IMP</name>
        <dbReference type="ChEBI" id="CHEBI:58053"/>
    </ligand>
</feature>
<feature type="active site" description="Proton acceptor" evidence="11">
    <location>
        <position position="404"/>
    </location>
</feature>
<evidence type="ECO:0000256" key="10">
    <source>
        <dbReference type="ARBA" id="ARBA00048028"/>
    </source>
</evidence>
<evidence type="ECO:0000256" key="2">
    <source>
        <dbReference type="ARBA" id="ARBA00005502"/>
    </source>
</evidence>
<dbReference type="InterPro" id="IPR001093">
    <property type="entry name" value="IMP_DH_GMPRt"/>
</dbReference>
<dbReference type="InterPro" id="IPR000644">
    <property type="entry name" value="CBS_dom"/>
</dbReference>
<feature type="binding site" evidence="11">
    <location>
        <position position="472"/>
    </location>
    <ligand>
        <name>K(+)</name>
        <dbReference type="ChEBI" id="CHEBI:29103"/>
        <note>ligand shared between two tetrameric partners</note>
    </ligand>
</feature>
<evidence type="ECO:0000256" key="8">
    <source>
        <dbReference type="ARBA" id="ARBA00023027"/>
    </source>
</evidence>
<evidence type="ECO:0000259" key="15">
    <source>
        <dbReference type="PROSITE" id="PS51371"/>
    </source>
</evidence>
<protein>
    <recommendedName>
        <fullName evidence="11 14">Inosine-5'-monophosphate dehydrogenase</fullName>
        <shortName evidence="11">IMP dehydrogenase</shortName>
        <shortName evidence="11">IMPD</shortName>
        <shortName evidence="11">IMPDH</shortName>
        <ecNumber evidence="11 14">1.1.1.205</ecNumber>
    </recommendedName>
</protein>
<dbReference type="InterPro" id="IPR005990">
    <property type="entry name" value="IMP_DH"/>
</dbReference>
<evidence type="ECO:0000256" key="12">
    <source>
        <dbReference type="PROSITE-ProRule" id="PRU00703"/>
    </source>
</evidence>
<keyword evidence="4 11" id="KW-0332">GMP biosynthesis</keyword>
<feature type="binding site" evidence="11">
    <location>
        <begin position="364"/>
        <end position="365"/>
    </location>
    <ligand>
        <name>IMP</name>
        <dbReference type="ChEBI" id="CHEBI:58053"/>
    </ligand>
</feature>
<comment type="catalytic activity">
    <reaction evidence="10 11 14">
        <text>IMP + NAD(+) + H2O = XMP + NADH + H(+)</text>
        <dbReference type="Rhea" id="RHEA:11708"/>
        <dbReference type="ChEBI" id="CHEBI:15377"/>
        <dbReference type="ChEBI" id="CHEBI:15378"/>
        <dbReference type="ChEBI" id="CHEBI:57464"/>
        <dbReference type="ChEBI" id="CHEBI:57540"/>
        <dbReference type="ChEBI" id="CHEBI:57945"/>
        <dbReference type="ChEBI" id="CHEBI:58053"/>
        <dbReference type="EC" id="1.1.1.205"/>
    </reaction>
</comment>
<comment type="pathway">
    <text evidence="11 14">Purine metabolism; XMP biosynthesis via de novo pathway; XMP from IMP: step 1/1.</text>
</comment>
<comment type="caution">
    <text evidence="11">Lacks conserved residue(s) required for the propagation of feature annotation.</text>
</comment>
<dbReference type="Pfam" id="PF00571">
    <property type="entry name" value="CBS"/>
    <property type="match status" value="2"/>
</dbReference>
<feature type="active site" description="Thioimidate intermediate" evidence="11">
    <location>
        <position position="308"/>
    </location>
</feature>
<comment type="subunit">
    <text evidence="11">Homotetramer.</text>
</comment>
<evidence type="ECO:0000256" key="1">
    <source>
        <dbReference type="ARBA" id="ARBA00001958"/>
    </source>
</evidence>
<dbReference type="RefSeq" id="WP_255027439.1">
    <property type="nucleotide sequence ID" value="NZ_JANDHW010000007.1"/>
</dbReference>
<dbReference type="Gene3D" id="3.20.20.70">
    <property type="entry name" value="Aldolase class I"/>
    <property type="match status" value="1"/>
</dbReference>
<dbReference type="EC" id="1.1.1.205" evidence="11 14"/>
<sequence>MSFIADKVVMDGLTFDDVLLIPAYSEVLPREVDLTTRFSRNIQLNIPLVSAAMDTVTEAQLAIAIAREGGIGVIHKNMPIEAQARQVHMVKRAENGMIYDPITIKRGSTVKDALGLMKEYHIGGIPVVSDDGCLVGIVTNRDLRFERNPNRLIDEVMTSDNLVTTTQSTDLQQAADILQQHKIEKLPVVDKNGKLIGLVTYKDITKAKDKPFACKDKLGRLRVAAGVGVTGDSMERVAALVDAGADAIVIDTAHGHSVHVINLLKQVKAKYPQIDVVVGNIATGEAARYLADAGADGVKVGIGPGSICTTRVIAGVGVPQLSAVYEVAKALKGTNIPLIADGGIRYSGDIVKALAAGGYSVMLGGMLAGVEESPGETIIYNGRKFKSYRGMGSLEAMEKGSKDRYFQAGETDVKKLVPEGIAARVPYKGSLYEVIYQMVGGLRAGMGYCGAADIDALHKAKFTRITNAGVAESHPHDVTITSESPNYSSRG</sequence>
<dbReference type="EMBL" id="JANDHW010000007">
    <property type="protein sequence ID" value="MCP9612175.1"/>
    <property type="molecule type" value="Genomic_DNA"/>
</dbReference>
<proteinExistence type="inferred from homology"/>
<evidence type="ECO:0000256" key="5">
    <source>
        <dbReference type="ARBA" id="ARBA00022755"/>
    </source>
</evidence>
<dbReference type="Pfam" id="PF00478">
    <property type="entry name" value="IMPDH"/>
    <property type="match status" value="1"/>
</dbReference>
<dbReference type="PANTHER" id="PTHR11911">
    <property type="entry name" value="INOSINE-5-MONOPHOSPHATE DEHYDROGENASE RELATED"/>
    <property type="match status" value="1"/>
</dbReference>
<dbReference type="NCBIfam" id="TIGR01302">
    <property type="entry name" value="IMP_dehydrog"/>
    <property type="match status" value="1"/>
</dbReference>
<evidence type="ECO:0000256" key="7">
    <source>
        <dbReference type="ARBA" id="ARBA00023002"/>
    </source>
</evidence>
<feature type="binding site" evidence="11">
    <location>
        <begin position="301"/>
        <end position="303"/>
    </location>
    <ligand>
        <name>NAD(+)</name>
        <dbReference type="ChEBI" id="CHEBI:57540"/>
    </ligand>
</feature>
<dbReference type="InterPro" id="IPR015875">
    <property type="entry name" value="IMP_DH/GMP_Rdtase_CS"/>
</dbReference>
<comment type="similarity">
    <text evidence="2 11 13">Belongs to the IMPDH/GMPR family.</text>
</comment>
<dbReference type="SMART" id="SM00116">
    <property type="entry name" value="CBS"/>
    <property type="match status" value="2"/>
</dbReference>
<feature type="binding site" evidence="11">
    <location>
        <position position="474"/>
    </location>
    <ligand>
        <name>K(+)</name>
        <dbReference type="ChEBI" id="CHEBI:29103"/>
        <note>ligand shared between two tetrameric partners</note>
    </ligand>
</feature>
<organism evidence="16 17">
    <name type="scientific">Coprobacter tertius</name>
    <dbReference type="NCBI Taxonomy" id="2944915"/>
    <lineage>
        <taxon>Bacteria</taxon>
        <taxon>Pseudomonadati</taxon>
        <taxon>Bacteroidota</taxon>
        <taxon>Bacteroidia</taxon>
        <taxon>Bacteroidales</taxon>
        <taxon>Barnesiellaceae</taxon>
        <taxon>Coprobacter</taxon>
    </lineage>
</organism>
<dbReference type="Proteomes" id="UP001205603">
    <property type="component" value="Unassembled WGS sequence"/>
</dbReference>
<keyword evidence="5 11" id="KW-0658">Purine biosynthesis</keyword>
<feature type="binding site" description="in other chain" evidence="11">
    <location>
        <position position="303"/>
    </location>
    <ligand>
        <name>K(+)</name>
        <dbReference type="ChEBI" id="CHEBI:29103"/>
        <note>ligand shared between two tetrameric partners</note>
    </ligand>
</feature>
<keyword evidence="7 11" id="KW-0560">Oxidoreductase</keyword>
<keyword evidence="9 12" id="KW-0129">CBS domain</keyword>
<name>A0ABT1MHS2_9BACT</name>
<dbReference type="PROSITE" id="PS00487">
    <property type="entry name" value="IMP_DH_GMP_RED"/>
    <property type="match status" value="1"/>
</dbReference>
<reference evidence="16 17" key="1">
    <citation type="submission" date="2022-07" db="EMBL/GenBank/DDBJ databases">
        <title>Fecal culturing of patients with breast cancer.</title>
        <authorList>
            <person name="Teng N.M.Y."/>
            <person name="Kiu R."/>
            <person name="Evans R."/>
            <person name="Baker D.J."/>
            <person name="Zenner C."/>
            <person name="Robinson S.D."/>
            <person name="Hall L.J."/>
        </authorList>
    </citation>
    <scope>NUCLEOTIDE SEQUENCE [LARGE SCALE GENOMIC DNA]</scope>
    <source>
        <strain evidence="16 17">LH1063</strain>
    </source>
</reference>
<feature type="binding site" evidence="11">
    <location>
        <begin position="341"/>
        <end position="343"/>
    </location>
    <ligand>
        <name>IMP</name>
        <dbReference type="ChEBI" id="CHEBI:58053"/>
    </ligand>
</feature>
<evidence type="ECO:0000256" key="3">
    <source>
        <dbReference type="ARBA" id="ARBA00022723"/>
    </source>
</evidence>
<dbReference type="SMART" id="SM01240">
    <property type="entry name" value="IMPDH"/>
    <property type="match status" value="1"/>
</dbReference>
<dbReference type="SUPFAM" id="SSF51412">
    <property type="entry name" value="Inosine monophosphate dehydrogenase (IMPDH)"/>
    <property type="match status" value="1"/>
</dbReference>
<dbReference type="CDD" id="cd04601">
    <property type="entry name" value="CBS_pair_IMPDH"/>
    <property type="match status" value="1"/>
</dbReference>
<evidence type="ECO:0000256" key="4">
    <source>
        <dbReference type="ARBA" id="ARBA00022749"/>
    </source>
</evidence>
<feature type="domain" description="CBS" evidence="15">
    <location>
        <begin position="157"/>
        <end position="217"/>
    </location>
</feature>
<dbReference type="CDD" id="cd00381">
    <property type="entry name" value="IMPDH"/>
    <property type="match status" value="1"/>
</dbReference>
<keyword evidence="17" id="KW-1185">Reference proteome</keyword>
<dbReference type="PIRSF" id="PIRSF000130">
    <property type="entry name" value="IMPDH"/>
    <property type="match status" value="1"/>
</dbReference>
<comment type="function">
    <text evidence="11">Catalyzes the conversion of inosine 5'-phosphate (IMP) to xanthosine 5'-phosphate (XMP), the first committed and rate-limiting step in the de novo synthesis of guanine nucleotides, and therefore plays an important role in the regulation of cell growth.</text>
</comment>
<keyword evidence="3 11" id="KW-0479">Metal-binding</keyword>
<dbReference type="PANTHER" id="PTHR11911:SF111">
    <property type="entry name" value="INOSINE-5'-MONOPHOSPHATE DEHYDROGENASE"/>
    <property type="match status" value="1"/>
</dbReference>
<feature type="binding site" description="in other chain" evidence="11">
    <location>
        <position position="308"/>
    </location>
    <ligand>
        <name>K(+)</name>
        <dbReference type="ChEBI" id="CHEBI:29103"/>
        <note>ligand shared between two tetrameric partners</note>
    </ligand>
</feature>
<evidence type="ECO:0000256" key="13">
    <source>
        <dbReference type="RuleBase" id="RU003927"/>
    </source>
</evidence>
<dbReference type="InterPro" id="IPR046342">
    <property type="entry name" value="CBS_dom_sf"/>
</dbReference>
<evidence type="ECO:0000256" key="11">
    <source>
        <dbReference type="HAMAP-Rule" id="MF_01964"/>
    </source>
</evidence>
<comment type="caution">
    <text evidence="16">The sequence shown here is derived from an EMBL/GenBank/DDBJ whole genome shotgun (WGS) entry which is preliminary data.</text>
</comment>
<dbReference type="SUPFAM" id="SSF54631">
    <property type="entry name" value="CBS-domain pair"/>
    <property type="match status" value="1"/>
</dbReference>
<dbReference type="InterPro" id="IPR013785">
    <property type="entry name" value="Aldolase_TIM"/>
</dbReference>
<feature type="binding site" evidence="11">
    <location>
        <position position="306"/>
    </location>
    <ligand>
        <name>IMP</name>
        <dbReference type="ChEBI" id="CHEBI:58053"/>
    </ligand>
</feature>
<gene>
    <name evidence="11 16" type="primary">guaB</name>
    <name evidence="16" type="ORF">NMU02_08735</name>
</gene>
<evidence type="ECO:0000256" key="6">
    <source>
        <dbReference type="ARBA" id="ARBA00022958"/>
    </source>
</evidence>
<evidence type="ECO:0000256" key="14">
    <source>
        <dbReference type="RuleBase" id="RU003928"/>
    </source>
</evidence>
<feature type="domain" description="CBS" evidence="15">
    <location>
        <begin position="97"/>
        <end position="155"/>
    </location>
</feature>
<keyword evidence="8 11" id="KW-0520">NAD</keyword>
<dbReference type="PROSITE" id="PS51371">
    <property type="entry name" value="CBS"/>
    <property type="match status" value="2"/>
</dbReference>
<feature type="binding site" evidence="11">
    <location>
        <position position="419"/>
    </location>
    <ligand>
        <name>IMP</name>
        <dbReference type="ChEBI" id="CHEBI:58053"/>
    </ligand>
</feature>
<feature type="binding site" evidence="11">
    <location>
        <position position="473"/>
    </location>
    <ligand>
        <name>K(+)</name>
        <dbReference type="ChEBI" id="CHEBI:29103"/>
        <note>ligand shared between two tetrameric partners</note>
    </ligand>
</feature>
<accession>A0ABT1MHS2</accession>
<feature type="binding site" description="in other chain" evidence="11">
    <location>
        <position position="305"/>
    </location>
    <ligand>
        <name>K(+)</name>
        <dbReference type="ChEBI" id="CHEBI:29103"/>
        <note>ligand shared between two tetrameric partners</note>
    </ligand>
</feature>
<comment type="cofactor">
    <cofactor evidence="1 11">
        <name>K(+)</name>
        <dbReference type="ChEBI" id="CHEBI:29103"/>
    </cofactor>
</comment>
<dbReference type="GO" id="GO:0003938">
    <property type="term" value="F:IMP dehydrogenase activity"/>
    <property type="evidence" value="ECO:0007669"/>
    <property type="project" value="UniProtKB-EC"/>
</dbReference>
<feature type="binding site" evidence="11">
    <location>
        <position position="251"/>
    </location>
    <ligand>
        <name>NAD(+)</name>
        <dbReference type="ChEBI" id="CHEBI:57540"/>
    </ligand>
</feature>
<dbReference type="HAMAP" id="MF_01964">
    <property type="entry name" value="IMPDH"/>
    <property type="match status" value="1"/>
</dbReference>
<evidence type="ECO:0000313" key="17">
    <source>
        <dbReference type="Proteomes" id="UP001205603"/>
    </source>
</evidence>
<evidence type="ECO:0000256" key="9">
    <source>
        <dbReference type="ARBA" id="ARBA00023122"/>
    </source>
</evidence>
<comment type="activity regulation">
    <text evidence="11">Mycophenolic acid (MPA) is a non-competitive inhibitor that prevents formation of the closed enzyme conformation by binding to the same site as the amobile flap. In contrast, mizoribine monophosphate (MZP) is a competitive inhibitor that induces the closed conformation. MPA is a potent inhibitor of mammalian IMPDHs but a poor inhibitor of the bacterial enzymes. MZP is a more potent inhibitor of bacterial IMPDH.</text>
</comment>
<keyword evidence="6 11" id="KW-0630">Potassium</keyword>
<evidence type="ECO:0000313" key="16">
    <source>
        <dbReference type="EMBL" id="MCP9612175.1"/>
    </source>
</evidence>